<dbReference type="Gene3D" id="3.40.710.10">
    <property type="entry name" value="DD-peptidase/beta-lactamase superfamily"/>
    <property type="match status" value="1"/>
</dbReference>
<dbReference type="Proteomes" id="UP000608522">
    <property type="component" value="Unassembled WGS sequence"/>
</dbReference>
<evidence type="ECO:0000256" key="4">
    <source>
        <dbReference type="SAM" id="SignalP"/>
    </source>
</evidence>
<gene>
    <name evidence="5" type="primary">dacB</name>
    <name evidence="5" type="ORF">Sspor_10740</name>
</gene>
<keyword evidence="6" id="KW-1185">Reference proteome</keyword>
<proteinExistence type="inferred from homology"/>
<dbReference type="EMBL" id="BNED01000005">
    <property type="protein sequence ID" value="GHI75513.1"/>
    <property type="molecule type" value="Genomic_DNA"/>
</dbReference>
<sequence length="550" mass="57394">MSRAIHPAPLRRGTAAACAALLFVALASGTATGADPTPSPSPTPTASTPPPSGDTGLGGLDPRITAIMRKPDYRNAQWGLLQTDPDDGRVVHSLFPEQFFIPGSTAKLISVSGPWHTLGADHRFVTPLYAVGERDGATLTGDLDLVAQGDLTMGGRTRPDGTVAYTDLDHTYANDFPGATLTPENPLAGIDQLARQVRDSGITRVDGDVIVDSRLFLPDPELVPTPTPLIINDNLIDLMTTPGNRPGADARLDWRPKVAPYEVTSAVKTVAAGKPTAITVTATDGGTRIRLTGTIAAGSEPLLRTSPIGDPAAFGRVALIEALERTGVHVTADPSGANPAGRLPRDYDGRPRVAAYTSPPYAQYAKLILKVSHNLGANLGICLLAGTAHSNQCPAGFPVLADFLDQAGVDREQAQLMDGRGGNPADRATPQVLVQMLAYWQRTPDARLFREALPILGVDGLLAENCRGCPARGKVFAKTGAAVGGDALNDRLAVGAITIAGYLDKGGGRYDTFYAGVNGASTPGADPTEVLTIANDLAMIAAYLQESSSP</sequence>
<protein>
    <submittedName>
        <fullName evidence="5">D-alanyl-D-alanine carboxypeptidase/D-alanyl-D-alanine-endopeptidase</fullName>
    </submittedName>
</protein>
<comment type="caution">
    <text evidence="5">The sequence shown here is derived from an EMBL/GenBank/DDBJ whole genome shotgun (WGS) entry which is preliminary data.</text>
</comment>
<dbReference type="Gene3D" id="3.50.80.20">
    <property type="entry name" value="D-Ala-D-Ala carboxypeptidase C, peptidase S13"/>
    <property type="match status" value="1"/>
</dbReference>
<dbReference type="PANTHER" id="PTHR30023">
    <property type="entry name" value="D-ALANYL-D-ALANINE CARBOXYPEPTIDASE"/>
    <property type="match status" value="1"/>
</dbReference>
<keyword evidence="5" id="KW-0645">Protease</keyword>
<keyword evidence="5" id="KW-0121">Carboxypeptidase</keyword>
<dbReference type="SUPFAM" id="SSF56601">
    <property type="entry name" value="beta-lactamase/transpeptidase-like"/>
    <property type="match status" value="1"/>
</dbReference>
<reference evidence="6" key="1">
    <citation type="submission" date="2023-07" db="EMBL/GenBank/DDBJ databases">
        <title>Whole genome shotgun sequence of Streptomyces spororaveus NBRC 15456.</title>
        <authorList>
            <person name="Komaki H."/>
            <person name="Tamura T."/>
        </authorList>
    </citation>
    <scope>NUCLEOTIDE SEQUENCE [LARGE SCALE GENOMIC DNA]</scope>
    <source>
        <strain evidence="6">NBRC 15456</strain>
    </source>
</reference>
<feature type="compositionally biased region" description="Pro residues" evidence="3">
    <location>
        <begin position="37"/>
        <end position="52"/>
    </location>
</feature>
<organism evidence="5 6">
    <name type="scientific">Streptomyces spororaveus</name>
    <dbReference type="NCBI Taxonomy" id="284039"/>
    <lineage>
        <taxon>Bacteria</taxon>
        <taxon>Bacillati</taxon>
        <taxon>Actinomycetota</taxon>
        <taxon>Actinomycetes</taxon>
        <taxon>Kitasatosporales</taxon>
        <taxon>Streptomycetaceae</taxon>
        <taxon>Streptomyces</taxon>
    </lineage>
</organism>
<keyword evidence="2" id="KW-0378">Hydrolase</keyword>
<feature type="region of interest" description="Disordered" evidence="3">
    <location>
        <begin position="31"/>
        <end position="61"/>
    </location>
</feature>
<evidence type="ECO:0000256" key="1">
    <source>
        <dbReference type="ARBA" id="ARBA00006096"/>
    </source>
</evidence>
<evidence type="ECO:0000256" key="3">
    <source>
        <dbReference type="SAM" id="MobiDB-lite"/>
    </source>
</evidence>
<evidence type="ECO:0000256" key="2">
    <source>
        <dbReference type="ARBA" id="ARBA00022801"/>
    </source>
</evidence>
<dbReference type="InterPro" id="IPR012338">
    <property type="entry name" value="Beta-lactam/transpept-like"/>
</dbReference>
<accession>A0ABQ3T542</accession>
<feature type="signal peptide" evidence="4">
    <location>
        <begin position="1"/>
        <end position="33"/>
    </location>
</feature>
<evidence type="ECO:0000313" key="5">
    <source>
        <dbReference type="EMBL" id="GHI75513.1"/>
    </source>
</evidence>
<evidence type="ECO:0000313" key="6">
    <source>
        <dbReference type="Proteomes" id="UP000608522"/>
    </source>
</evidence>
<dbReference type="RefSeq" id="WP_237403670.1">
    <property type="nucleotide sequence ID" value="NZ_BAAATO010000004.1"/>
</dbReference>
<feature type="chain" id="PRO_5045595852" evidence="4">
    <location>
        <begin position="34"/>
        <end position="550"/>
    </location>
</feature>
<dbReference type="InterPro" id="IPR000667">
    <property type="entry name" value="Peptidase_S13"/>
</dbReference>
<dbReference type="NCBIfam" id="TIGR00666">
    <property type="entry name" value="PBP4"/>
    <property type="match status" value="1"/>
</dbReference>
<dbReference type="Pfam" id="PF02113">
    <property type="entry name" value="Peptidase_S13"/>
    <property type="match status" value="1"/>
</dbReference>
<name>A0ABQ3T542_9ACTN</name>
<dbReference type="GO" id="GO:0004180">
    <property type="term" value="F:carboxypeptidase activity"/>
    <property type="evidence" value="ECO:0007669"/>
    <property type="project" value="UniProtKB-KW"/>
</dbReference>
<dbReference type="PANTHER" id="PTHR30023:SF0">
    <property type="entry name" value="PENICILLIN-SENSITIVE CARBOXYPEPTIDASE A"/>
    <property type="match status" value="1"/>
</dbReference>
<keyword evidence="4" id="KW-0732">Signal</keyword>
<comment type="similarity">
    <text evidence="1">Belongs to the peptidase S13 family.</text>
</comment>